<reference evidence="2" key="1">
    <citation type="journal article" date="2021" name="Proc. Natl. Acad. Sci. U.S.A.">
        <title>A Catalog of Tens of Thousands of Viruses from Human Metagenomes Reveals Hidden Associations with Chronic Diseases.</title>
        <authorList>
            <person name="Tisza M.J."/>
            <person name="Buck C.B."/>
        </authorList>
    </citation>
    <scope>NUCLEOTIDE SEQUENCE</scope>
    <source>
        <strain evidence="2">CtjKY6</strain>
    </source>
</reference>
<organism evidence="2">
    <name type="scientific">Siphoviridae sp. ctjKY6</name>
    <dbReference type="NCBI Taxonomy" id="2825631"/>
    <lineage>
        <taxon>Viruses</taxon>
        <taxon>Duplodnaviria</taxon>
        <taxon>Heunggongvirae</taxon>
        <taxon>Uroviricota</taxon>
        <taxon>Caudoviricetes</taxon>
    </lineage>
</organism>
<evidence type="ECO:0000313" key="2">
    <source>
        <dbReference type="EMBL" id="DAF99417.1"/>
    </source>
</evidence>
<dbReference type="EMBL" id="BK016165">
    <property type="protein sequence ID" value="DAF99417.1"/>
    <property type="molecule type" value="Genomic_DNA"/>
</dbReference>
<accession>A0A8S5UY67</accession>
<protein>
    <submittedName>
        <fullName evidence="2">Uncharacterized protein</fullName>
    </submittedName>
</protein>
<evidence type="ECO:0000256" key="1">
    <source>
        <dbReference type="SAM" id="MobiDB-lite"/>
    </source>
</evidence>
<name>A0A8S5UY67_9CAUD</name>
<sequence>MHTTTFIPEIDVPDFVASLRADRERQRARRRSRRQNRGWEA</sequence>
<feature type="compositionally biased region" description="Basic residues" evidence="1">
    <location>
        <begin position="26"/>
        <end position="41"/>
    </location>
</feature>
<feature type="region of interest" description="Disordered" evidence="1">
    <location>
        <begin position="21"/>
        <end position="41"/>
    </location>
</feature>
<proteinExistence type="predicted"/>